<dbReference type="AlphaFoldDB" id="A0AA47MC96"/>
<organism evidence="1 2">
    <name type="scientific">Merluccius polli</name>
    <name type="common">Benguela hake</name>
    <name type="synonym">Merluccius cadenati</name>
    <dbReference type="NCBI Taxonomy" id="89951"/>
    <lineage>
        <taxon>Eukaryota</taxon>
        <taxon>Metazoa</taxon>
        <taxon>Chordata</taxon>
        <taxon>Craniata</taxon>
        <taxon>Vertebrata</taxon>
        <taxon>Euteleostomi</taxon>
        <taxon>Actinopterygii</taxon>
        <taxon>Neopterygii</taxon>
        <taxon>Teleostei</taxon>
        <taxon>Neoteleostei</taxon>
        <taxon>Acanthomorphata</taxon>
        <taxon>Zeiogadaria</taxon>
        <taxon>Gadariae</taxon>
        <taxon>Gadiformes</taxon>
        <taxon>Gadoidei</taxon>
        <taxon>Merlucciidae</taxon>
        <taxon>Merluccius</taxon>
    </lineage>
</organism>
<dbReference type="GO" id="GO:0004842">
    <property type="term" value="F:ubiquitin-protein transferase activity"/>
    <property type="evidence" value="ECO:0007669"/>
    <property type="project" value="InterPro"/>
</dbReference>
<gene>
    <name evidence="1" type="primary">G2E3_23</name>
    <name evidence="1" type="ORF">N1851_026367</name>
</gene>
<dbReference type="Proteomes" id="UP001174136">
    <property type="component" value="Unassembled WGS sequence"/>
</dbReference>
<comment type="caution">
    <text evidence="1">The sequence shown here is derived from an EMBL/GenBank/DDBJ whole genome shotgun (WGS) entry which is preliminary data.</text>
</comment>
<dbReference type="SUPFAM" id="SSF56204">
    <property type="entry name" value="Hect, E3 ligase catalytic domain"/>
    <property type="match status" value="1"/>
</dbReference>
<reference evidence="1" key="1">
    <citation type="journal article" date="2023" name="Front. Mar. Sci.">
        <title>A new Merluccius polli reference genome to investigate the effects of global change in West African waters.</title>
        <authorList>
            <person name="Mateo J.L."/>
            <person name="Blanco-Fernandez C."/>
            <person name="Garcia-Vazquez E."/>
            <person name="Machado-Schiaffino G."/>
        </authorList>
    </citation>
    <scope>NUCLEOTIDE SEQUENCE</scope>
    <source>
        <strain evidence="1">C29</strain>
        <tissue evidence="1">Fin</tissue>
    </source>
</reference>
<dbReference type="Gene3D" id="3.90.1750.10">
    <property type="entry name" value="Hect, E3 ligase catalytic domains"/>
    <property type="match status" value="1"/>
</dbReference>
<protein>
    <submittedName>
        <fullName evidence="1">G2/M phase-specific E3 ubiquitin-protein ligase</fullName>
    </submittedName>
</protein>
<proteinExistence type="predicted"/>
<sequence>MDTLDGYREGFHRHWGDPTREFLTLLMRAILASRFFVGPDDSKHLSLDSIGLNRGTYVIIGKMIAICLVHGGVGPYVFSERLLCQLTGEPAPPVDVMEIDDEDLKSQILKASYK</sequence>
<evidence type="ECO:0000313" key="2">
    <source>
        <dbReference type="Proteomes" id="UP001174136"/>
    </source>
</evidence>
<keyword evidence="2" id="KW-1185">Reference proteome</keyword>
<accession>A0AA47MC96</accession>
<evidence type="ECO:0000313" key="1">
    <source>
        <dbReference type="EMBL" id="KAK0137441.1"/>
    </source>
</evidence>
<dbReference type="EMBL" id="JAOPHQ010004880">
    <property type="protein sequence ID" value="KAK0137441.1"/>
    <property type="molecule type" value="Genomic_DNA"/>
</dbReference>
<dbReference type="InterPro" id="IPR035983">
    <property type="entry name" value="Hect_E3_ubiquitin_ligase"/>
</dbReference>
<name>A0AA47MC96_MERPO</name>